<proteinExistence type="predicted"/>
<organism evidence="1 2">
    <name type="scientific">Marininema mesophilum</name>
    <dbReference type="NCBI Taxonomy" id="1048340"/>
    <lineage>
        <taxon>Bacteria</taxon>
        <taxon>Bacillati</taxon>
        <taxon>Bacillota</taxon>
        <taxon>Bacilli</taxon>
        <taxon>Bacillales</taxon>
        <taxon>Thermoactinomycetaceae</taxon>
        <taxon>Marininema</taxon>
    </lineage>
</organism>
<dbReference type="Proteomes" id="UP000198534">
    <property type="component" value="Unassembled WGS sequence"/>
</dbReference>
<reference evidence="1 2" key="1">
    <citation type="submission" date="2016-10" db="EMBL/GenBank/DDBJ databases">
        <authorList>
            <person name="de Groot N.N."/>
        </authorList>
    </citation>
    <scope>NUCLEOTIDE SEQUENCE [LARGE SCALE GENOMIC DNA]</scope>
    <source>
        <strain evidence="1 2">DSM 45610</strain>
    </source>
</reference>
<evidence type="ECO:0000313" key="1">
    <source>
        <dbReference type="EMBL" id="SDW85080.1"/>
    </source>
</evidence>
<dbReference type="AlphaFoldDB" id="A0A1H2WWS0"/>
<keyword evidence="2" id="KW-1185">Reference proteome</keyword>
<dbReference type="EMBL" id="FNNQ01000007">
    <property type="protein sequence ID" value="SDW85080.1"/>
    <property type="molecule type" value="Genomic_DNA"/>
</dbReference>
<dbReference type="Pfam" id="PF10764">
    <property type="entry name" value="Gin"/>
    <property type="match status" value="1"/>
</dbReference>
<name>A0A1H2WWS0_9BACL</name>
<dbReference type="InterPro" id="IPR019700">
    <property type="entry name" value="Sigma-G_inhibitor_Gin"/>
</dbReference>
<gene>
    <name evidence="1" type="ORF">SAMN05444487_1073</name>
</gene>
<evidence type="ECO:0000313" key="2">
    <source>
        <dbReference type="Proteomes" id="UP000198534"/>
    </source>
</evidence>
<accession>A0A1H2WWS0</accession>
<protein>
    <submittedName>
        <fullName evidence="1">Inhibitor of sigma-G Gin</fullName>
    </submittedName>
</protein>
<dbReference type="STRING" id="1048340.SAMN05444487_1073"/>
<sequence>MTLTQIDKVFSTSSGYILLMDWEPWTKKRKGGSILQNTTDQIRCIVCEKECQEGITVLAEFICRDCEAEIVNTDVRDKKYAYFVLQMKNIWTRDISDQLS</sequence>